<comment type="caution">
    <text evidence="2">The sequence shown here is derived from an EMBL/GenBank/DDBJ whole genome shotgun (WGS) entry which is preliminary data.</text>
</comment>
<evidence type="ECO:0000256" key="1">
    <source>
        <dbReference type="SAM" id="Phobius"/>
    </source>
</evidence>
<evidence type="ECO:0000313" key="3">
    <source>
        <dbReference type="Proteomes" id="UP000271624"/>
    </source>
</evidence>
<keyword evidence="3" id="KW-1185">Reference proteome</keyword>
<keyword evidence="1" id="KW-0812">Transmembrane</keyword>
<proteinExistence type="predicted"/>
<reference evidence="2" key="2">
    <citation type="journal article" date="2019" name="Genome Biol. Evol.">
        <title>Day and night: Metabolic profiles and evolutionary relationships of six axenic non-marine cyanobacteria.</title>
        <authorList>
            <person name="Will S.E."/>
            <person name="Henke P."/>
            <person name="Boedeker C."/>
            <person name="Huang S."/>
            <person name="Brinkmann H."/>
            <person name="Rohde M."/>
            <person name="Jarek M."/>
            <person name="Friedl T."/>
            <person name="Seufert S."/>
            <person name="Schumacher M."/>
            <person name="Overmann J."/>
            <person name="Neumann-Schaal M."/>
            <person name="Petersen J."/>
        </authorList>
    </citation>
    <scope>NUCLEOTIDE SEQUENCE [LARGE SCALE GENOMIC DNA]</scope>
    <source>
        <strain evidence="2">PCC 7102</strain>
    </source>
</reference>
<keyword evidence="1" id="KW-0472">Membrane</keyword>
<sequence length="58" mass="6700">MWSQNNNNLSEYFTRSIITTLFLTLILLVNLVFAQKHTVVERGSGRILASKTQQNYIL</sequence>
<dbReference type="Proteomes" id="UP000271624">
    <property type="component" value="Unassembled WGS sequence"/>
</dbReference>
<gene>
    <name evidence="2" type="ORF">DSM106972_080600</name>
</gene>
<dbReference type="RefSeq" id="WP_158632961.1">
    <property type="nucleotide sequence ID" value="NZ_RSCL01000028.1"/>
</dbReference>
<keyword evidence="1" id="KW-1133">Transmembrane helix</keyword>
<dbReference type="EMBL" id="RSCL01000028">
    <property type="protein sequence ID" value="RUS98674.1"/>
    <property type="molecule type" value="Genomic_DNA"/>
</dbReference>
<dbReference type="AlphaFoldDB" id="A0A3S1C852"/>
<protein>
    <submittedName>
        <fullName evidence="2">Uncharacterized protein</fullName>
    </submittedName>
</protein>
<organism evidence="2 3">
    <name type="scientific">Dulcicalothrix desertica PCC 7102</name>
    <dbReference type="NCBI Taxonomy" id="232991"/>
    <lineage>
        <taxon>Bacteria</taxon>
        <taxon>Bacillati</taxon>
        <taxon>Cyanobacteriota</taxon>
        <taxon>Cyanophyceae</taxon>
        <taxon>Nostocales</taxon>
        <taxon>Calotrichaceae</taxon>
        <taxon>Dulcicalothrix</taxon>
    </lineage>
</organism>
<feature type="transmembrane region" description="Helical" evidence="1">
    <location>
        <begin position="12"/>
        <end position="33"/>
    </location>
</feature>
<evidence type="ECO:0000313" key="2">
    <source>
        <dbReference type="EMBL" id="RUS98674.1"/>
    </source>
</evidence>
<name>A0A3S1C852_9CYAN</name>
<accession>A0A3S1C852</accession>
<reference evidence="2" key="1">
    <citation type="submission" date="2018-12" db="EMBL/GenBank/DDBJ databases">
        <authorList>
            <person name="Will S."/>
            <person name="Neumann-Schaal M."/>
            <person name="Henke P."/>
        </authorList>
    </citation>
    <scope>NUCLEOTIDE SEQUENCE</scope>
    <source>
        <strain evidence="2">PCC 7102</strain>
    </source>
</reference>